<reference evidence="2 3" key="1">
    <citation type="journal article" date="2016" name="Front. Microbiol.">
        <title>Genome Sequence of Type Strains of Genus Stenotrophomonas.</title>
        <authorList>
            <person name="Patil P.P."/>
            <person name="Midha S."/>
            <person name="Kumar S."/>
            <person name="Patil P.B."/>
        </authorList>
    </citation>
    <scope>NUCLEOTIDE SEQUENCE [LARGE SCALE GENOMIC DNA]</scope>
    <source>
        <strain evidence="2 3">LMG 978</strain>
    </source>
</reference>
<evidence type="ECO:0000256" key="1">
    <source>
        <dbReference type="SAM" id="Phobius"/>
    </source>
</evidence>
<feature type="transmembrane region" description="Helical" evidence="1">
    <location>
        <begin position="51"/>
        <end position="70"/>
    </location>
</feature>
<sequence length="157" mass="17922">MPRRYVRLFWLLVALTWLALIAALVNAGFTPDYWLLHRLEGAELPYPTSTVIVFALLGTVELVVAALIVRPWRLKRLWLRLLIAFVLLLAWSVPWALSAMHQPPVRGMHLLWLLLLDLGLLLALCMVSAVSAWRAFISSSHGFRSEKTRRDGLRISE</sequence>
<gene>
    <name evidence="2" type="ORF">ARC23_06320</name>
</gene>
<keyword evidence="1" id="KW-0472">Membrane</keyword>
<keyword evidence="1" id="KW-0812">Transmembrane</keyword>
<feature type="transmembrane region" description="Helical" evidence="1">
    <location>
        <begin position="77"/>
        <end position="97"/>
    </location>
</feature>
<evidence type="ECO:0000313" key="3">
    <source>
        <dbReference type="Proteomes" id="UP000051757"/>
    </source>
</evidence>
<comment type="caution">
    <text evidence="2">The sequence shown here is derived from an EMBL/GenBank/DDBJ whole genome shotgun (WGS) entry which is preliminary data.</text>
</comment>
<name>A0A0R0BHM9_9GAMM</name>
<organism evidence="2 3">
    <name type="scientific">Stenotrophomonas beteli</name>
    <dbReference type="NCBI Taxonomy" id="3384461"/>
    <lineage>
        <taxon>Bacteria</taxon>
        <taxon>Pseudomonadati</taxon>
        <taxon>Pseudomonadota</taxon>
        <taxon>Gammaproteobacteria</taxon>
        <taxon>Lysobacterales</taxon>
        <taxon>Lysobacteraceae</taxon>
        <taxon>Stenotrophomonas</taxon>
        <taxon>Stenotrophomonas maltophilia group</taxon>
    </lineage>
</organism>
<dbReference type="Proteomes" id="UP000051757">
    <property type="component" value="Unassembled WGS sequence"/>
</dbReference>
<protein>
    <recommendedName>
        <fullName evidence="4">Transmembrane protein</fullName>
    </recommendedName>
</protein>
<accession>A0A0R0BHM9</accession>
<evidence type="ECO:0000313" key="2">
    <source>
        <dbReference type="EMBL" id="KRG52403.1"/>
    </source>
</evidence>
<evidence type="ECO:0008006" key="4">
    <source>
        <dbReference type="Google" id="ProtNLM"/>
    </source>
</evidence>
<dbReference type="OrthoDB" id="6891214at2"/>
<proteinExistence type="predicted"/>
<dbReference type="AlphaFoldDB" id="A0A0R0BHM9"/>
<keyword evidence="1" id="KW-1133">Transmembrane helix</keyword>
<dbReference type="EMBL" id="LLXV01000015">
    <property type="protein sequence ID" value="KRG52403.1"/>
    <property type="molecule type" value="Genomic_DNA"/>
</dbReference>
<feature type="transmembrane region" description="Helical" evidence="1">
    <location>
        <begin position="109"/>
        <end position="137"/>
    </location>
</feature>
<keyword evidence="3" id="KW-1185">Reference proteome</keyword>